<dbReference type="Gene3D" id="3.30.565.10">
    <property type="entry name" value="Histidine kinase-like ATPase, C-terminal domain"/>
    <property type="match status" value="1"/>
</dbReference>
<name>A0A1I3JKA2_9BACL</name>
<accession>A0A1I3JKA2</accession>
<dbReference type="AlphaFoldDB" id="A0A1I3JKA2"/>
<keyword evidence="10" id="KW-0812">Transmembrane</keyword>
<comment type="catalytic activity">
    <reaction evidence="1">
        <text>ATP + protein L-histidine = ADP + protein N-phospho-L-histidine.</text>
        <dbReference type="EC" id="2.7.13.3"/>
    </reaction>
</comment>
<keyword evidence="4" id="KW-0597">Phosphoprotein</keyword>
<evidence type="ECO:0000256" key="2">
    <source>
        <dbReference type="ARBA" id="ARBA00004370"/>
    </source>
</evidence>
<dbReference type="EMBL" id="FORR01000001">
    <property type="protein sequence ID" value="SFI60305.1"/>
    <property type="molecule type" value="Genomic_DNA"/>
</dbReference>
<dbReference type="PANTHER" id="PTHR45453:SF1">
    <property type="entry name" value="PHOSPHATE REGULON SENSOR PROTEIN PHOR"/>
    <property type="match status" value="1"/>
</dbReference>
<dbReference type="InterPro" id="IPR036890">
    <property type="entry name" value="HATPase_C_sf"/>
</dbReference>
<dbReference type="Pfam" id="PF02518">
    <property type="entry name" value="HATPase_c"/>
    <property type="match status" value="1"/>
</dbReference>
<keyword evidence="10" id="KW-1133">Transmembrane helix</keyword>
<feature type="domain" description="Histidine kinase" evidence="11">
    <location>
        <begin position="363"/>
        <end position="583"/>
    </location>
</feature>
<evidence type="ECO:0000256" key="3">
    <source>
        <dbReference type="ARBA" id="ARBA00012438"/>
    </source>
</evidence>
<dbReference type="STRING" id="46223.SAMN05421852_10193"/>
<feature type="transmembrane region" description="Helical" evidence="10">
    <location>
        <begin position="266"/>
        <end position="286"/>
    </location>
</feature>
<dbReference type="GO" id="GO:0005524">
    <property type="term" value="F:ATP binding"/>
    <property type="evidence" value="ECO:0007669"/>
    <property type="project" value="UniProtKB-KW"/>
</dbReference>
<dbReference type="SUPFAM" id="SSF47384">
    <property type="entry name" value="Homodimeric domain of signal transducing histidine kinase"/>
    <property type="match status" value="1"/>
</dbReference>
<dbReference type="GO" id="GO:0005886">
    <property type="term" value="C:plasma membrane"/>
    <property type="evidence" value="ECO:0007669"/>
    <property type="project" value="TreeGrafter"/>
</dbReference>
<dbReference type="SMART" id="SM00387">
    <property type="entry name" value="HATPase_c"/>
    <property type="match status" value="1"/>
</dbReference>
<dbReference type="RefSeq" id="WP_093227035.1">
    <property type="nucleotide sequence ID" value="NZ_FORR01000001.1"/>
</dbReference>
<dbReference type="PANTHER" id="PTHR45453">
    <property type="entry name" value="PHOSPHATE REGULON SENSOR PROTEIN PHOR"/>
    <property type="match status" value="1"/>
</dbReference>
<reference evidence="12 13" key="1">
    <citation type="submission" date="2016-10" db="EMBL/GenBank/DDBJ databases">
        <authorList>
            <person name="de Groot N.N."/>
        </authorList>
    </citation>
    <scope>NUCLEOTIDE SEQUENCE [LARGE SCALE GENOMIC DNA]</scope>
    <source>
        <strain evidence="12 13">DSM 44778</strain>
    </source>
</reference>
<keyword evidence="7 12" id="KW-0418">Kinase</keyword>
<keyword evidence="6" id="KW-0547">Nucleotide-binding</keyword>
<dbReference type="Proteomes" id="UP000199545">
    <property type="component" value="Unassembled WGS sequence"/>
</dbReference>
<keyword evidence="9" id="KW-0902">Two-component regulatory system</keyword>
<keyword evidence="10" id="KW-0472">Membrane</keyword>
<dbReference type="GO" id="GO:0016036">
    <property type="term" value="P:cellular response to phosphate starvation"/>
    <property type="evidence" value="ECO:0007669"/>
    <property type="project" value="TreeGrafter"/>
</dbReference>
<evidence type="ECO:0000256" key="5">
    <source>
        <dbReference type="ARBA" id="ARBA00022679"/>
    </source>
</evidence>
<dbReference type="InterPro" id="IPR003661">
    <property type="entry name" value="HisK_dim/P_dom"/>
</dbReference>
<sequence>MRTWGRFIFILLAIVFLYLFLFIFFNSIGYYMVYGWPWEHAEEKGKQELYQEIMNQTRFHNHQVSISTQTLRKLDARKDWLQILDEQGNEIYQYQKPKTMPEKYTYLQLTDLKKGNFSTGYQVYTFYSTVNDRKLTWVFGYAPFDTELVKKSTVVSADKIAVSEEALREIRLANAWLQILDENGNEVYQYHRPDSYPRHYAPGEFVYYDETINLQQHIFHMTDTVNGKRLTWLFGFSEPILEKYYRDFGMSQDIAEKATYTTLRGIVSFVLSLVIVSIIFALRFTSPMLHIMQWLKQLAVGIYEEPSKNGVPRSISRFTGDLKRSYRDFIEVIQALKYLTFVLKKNDQDRRKLEKTREEWLAGVSHDLKTPLSAVKGYADLLAEPQYEWSKEEVRQYAKVIQDKANYMENLINDLNLTFRLKNDALHLQKKPFNLVELVRRAVIDIVNDPRAEAMEIEFHPAKEELIYPVDVKWFKRALNNLLINAVVHNPPGTKINVSVEQDVTKDQIFIVIEDNGVGMDQETLAHLFDRYFRGTRAKKNETGTGLGMAIAEQLIKAHDGRIDIESEIGRGTKIRLSFLLEASVAQLEEKKFP</sequence>
<dbReference type="PRINTS" id="PR00344">
    <property type="entry name" value="BCTRLSENSOR"/>
</dbReference>
<evidence type="ECO:0000256" key="9">
    <source>
        <dbReference type="ARBA" id="ARBA00023012"/>
    </source>
</evidence>
<dbReference type="CDD" id="cd00082">
    <property type="entry name" value="HisKA"/>
    <property type="match status" value="1"/>
</dbReference>
<feature type="transmembrane region" description="Helical" evidence="10">
    <location>
        <begin position="7"/>
        <end position="33"/>
    </location>
</feature>
<evidence type="ECO:0000256" key="10">
    <source>
        <dbReference type="SAM" id="Phobius"/>
    </source>
</evidence>
<organism evidence="12 13">
    <name type="scientific">Thermoflavimicrobium dichotomicum</name>
    <dbReference type="NCBI Taxonomy" id="46223"/>
    <lineage>
        <taxon>Bacteria</taxon>
        <taxon>Bacillati</taxon>
        <taxon>Bacillota</taxon>
        <taxon>Bacilli</taxon>
        <taxon>Bacillales</taxon>
        <taxon>Thermoactinomycetaceae</taxon>
        <taxon>Thermoflavimicrobium</taxon>
    </lineage>
</organism>
<evidence type="ECO:0000256" key="6">
    <source>
        <dbReference type="ARBA" id="ARBA00022741"/>
    </source>
</evidence>
<proteinExistence type="predicted"/>
<dbReference type="GO" id="GO:0000155">
    <property type="term" value="F:phosphorelay sensor kinase activity"/>
    <property type="evidence" value="ECO:0007669"/>
    <property type="project" value="InterPro"/>
</dbReference>
<gene>
    <name evidence="12" type="ORF">SAMN05421852_10193</name>
</gene>
<dbReference type="OrthoDB" id="368131at2"/>
<dbReference type="InterPro" id="IPR003594">
    <property type="entry name" value="HATPase_dom"/>
</dbReference>
<dbReference type="Pfam" id="PF00512">
    <property type="entry name" value="HisKA"/>
    <property type="match status" value="1"/>
</dbReference>
<evidence type="ECO:0000313" key="13">
    <source>
        <dbReference type="Proteomes" id="UP000199545"/>
    </source>
</evidence>
<dbReference type="InterPro" id="IPR005467">
    <property type="entry name" value="His_kinase_dom"/>
</dbReference>
<evidence type="ECO:0000256" key="4">
    <source>
        <dbReference type="ARBA" id="ARBA00022553"/>
    </source>
</evidence>
<dbReference type="Gene3D" id="1.10.287.130">
    <property type="match status" value="1"/>
</dbReference>
<keyword evidence="5" id="KW-0808">Transferase</keyword>
<evidence type="ECO:0000259" key="11">
    <source>
        <dbReference type="PROSITE" id="PS50109"/>
    </source>
</evidence>
<evidence type="ECO:0000256" key="1">
    <source>
        <dbReference type="ARBA" id="ARBA00000085"/>
    </source>
</evidence>
<comment type="subcellular location">
    <subcellularLocation>
        <location evidence="2">Membrane</location>
    </subcellularLocation>
</comment>
<dbReference type="InterPro" id="IPR050351">
    <property type="entry name" value="BphY/WalK/GraS-like"/>
</dbReference>
<protein>
    <recommendedName>
        <fullName evidence="3">histidine kinase</fullName>
        <ecNumber evidence="3">2.7.13.3</ecNumber>
    </recommendedName>
</protein>
<dbReference type="SUPFAM" id="SSF55874">
    <property type="entry name" value="ATPase domain of HSP90 chaperone/DNA topoisomerase II/histidine kinase"/>
    <property type="match status" value="1"/>
</dbReference>
<keyword evidence="8" id="KW-0067">ATP-binding</keyword>
<evidence type="ECO:0000313" key="12">
    <source>
        <dbReference type="EMBL" id="SFI60305.1"/>
    </source>
</evidence>
<evidence type="ECO:0000256" key="8">
    <source>
        <dbReference type="ARBA" id="ARBA00022840"/>
    </source>
</evidence>
<dbReference type="InterPro" id="IPR036097">
    <property type="entry name" value="HisK_dim/P_sf"/>
</dbReference>
<dbReference type="InterPro" id="IPR004358">
    <property type="entry name" value="Sig_transdc_His_kin-like_C"/>
</dbReference>
<keyword evidence="13" id="KW-1185">Reference proteome</keyword>
<dbReference type="PROSITE" id="PS50109">
    <property type="entry name" value="HIS_KIN"/>
    <property type="match status" value="1"/>
</dbReference>
<dbReference type="EC" id="2.7.13.3" evidence="3"/>
<dbReference type="SMART" id="SM00388">
    <property type="entry name" value="HisKA"/>
    <property type="match status" value="1"/>
</dbReference>
<dbReference type="GO" id="GO:0004721">
    <property type="term" value="F:phosphoprotein phosphatase activity"/>
    <property type="evidence" value="ECO:0007669"/>
    <property type="project" value="TreeGrafter"/>
</dbReference>
<evidence type="ECO:0000256" key="7">
    <source>
        <dbReference type="ARBA" id="ARBA00022777"/>
    </source>
</evidence>